<evidence type="ECO:0000256" key="3">
    <source>
        <dbReference type="RuleBase" id="RU003968"/>
    </source>
</evidence>
<comment type="similarity">
    <text evidence="1 3">Belongs to the GMC oxidoreductase family.</text>
</comment>
<feature type="non-terminal residue" evidence="6">
    <location>
        <position position="1"/>
    </location>
</feature>
<reference evidence="6" key="1">
    <citation type="submission" date="2015-11" db="EMBL/GenBank/DDBJ databases">
        <title>De novo transcriptome assembly of four potential Pierce s Disease insect vectors from Arizona vineyards.</title>
        <authorList>
            <person name="Tassone E.E."/>
        </authorList>
    </citation>
    <scope>NUCLEOTIDE SEQUENCE</scope>
</reference>
<dbReference type="InterPro" id="IPR007867">
    <property type="entry name" value="GMC_OxRtase_C"/>
</dbReference>
<dbReference type="PROSITE" id="PS00623">
    <property type="entry name" value="GMC_OXRED_1"/>
    <property type="match status" value="1"/>
</dbReference>
<dbReference type="Pfam" id="PF00732">
    <property type="entry name" value="GMC_oxred_N"/>
    <property type="match status" value="1"/>
</dbReference>
<accession>A0A1B6KD65</accession>
<keyword evidence="2 3" id="KW-0274">FAD</keyword>
<evidence type="ECO:0000256" key="1">
    <source>
        <dbReference type="ARBA" id="ARBA00010790"/>
    </source>
</evidence>
<keyword evidence="3" id="KW-0285">Flavoprotein</keyword>
<evidence type="ECO:0000256" key="2">
    <source>
        <dbReference type="PIRSR" id="PIRSR000137-2"/>
    </source>
</evidence>
<feature type="binding site" evidence="2">
    <location>
        <position position="195"/>
    </location>
    <ligand>
        <name>FAD</name>
        <dbReference type="ChEBI" id="CHEBI:57692"/>
    </ligand>
</feature>
<dbReference type="SUPFAM" id="SSF51905">
    <property type="entry name" value="FAD/NAD(P)-binding domain"/>
    <property type="match status" value="1"/>
</dbReference>
<dbReference type="InterPro" id="IPR036188">
    <property type="entry name" value="FAD/NAD-bd_sf"/>
</dbReference>
<sequence>DMGHSYTTYSVSVLCLLGLLDLSACRRSEIIYQRYTSEVPDLYPFLPRTEIDWQYNTEPSTSFSYVDKPCSFNYSDPAALTIQSLYSLVVEADCDLADPSDYPAHYDPKDGEEFDFIVVGAGTAGCAVANRLAEVTGWRMLLLEAGGDPTKTTEVPSLFPYVQRTEIDWQYKTEPSNSYCLGMEGHRCNWPRGKVLGGSSALHYMLYVRGNRMDYDEWAAEGCVGWSYADVLPYFKKLENMTAKGVQELPDFHKYHSTKGPVTIEDFENNEIRPLMQFFMQGMNELGVTPNPDVNGKRQLGCTSKQGFLTNGRRNTQAKAYLSPIRYRSNLKVSKFSLATQVLIDEKTKIAYGIKFVDKNNRVVTVRAKKEVILSGGAINSAQLLMLSGVGPRRHLMDLGIKVIQDLPVGEHLQDHTFATNLVISLNFNESRLPPEVAMLDFLLGRPSQYSSLDNLNMGCYVNTLDPKNSAPDLELIFGNFNKNDFDGINTLFKDFNYRDEIIEKYLNINSKSNLILILLAELKPYSVGKILLKSTNPKEHPRIFPGYFSDHRDVGTFLRGYEYITRLMKTEPLRSIGATLHEIEVPDCKRFRFASQEYRECALRSLVTTINHFSSTCKMGPVNSPRTVVDPKLRVKGIHRLRVIDASIIPSIPRGNINAPVNMIGEKGADLVKETWLLGNQR</sequence>
<dbReference type="InterPro" id="IPR000172">
    <property type="entry name" value="GMC_OxRdtase_N"/>
</dbReference>
<dbReference type="PANTHER" id="PTHR11552:SF217">
    <property type="entry name" value="GLUCOSE DEHYDROGENASE [FAD, QUINONE]"/>
    <property type="match status" value="1"/>
</dbReference>
<gene>
    <name evidence="6" type="ORF">g.33722</name>
</gene>
<keyword evidence="4" id="KW-0732">Signal</keyword>
<dbReference type="Gene3D" id="3.50.50.60">
    <property type="entry name" value="FAD/NAD(P)-binding domain"/>
    <property type="match status" value="1"/>
</dbReference>
<dbReference type="PANTHER" id="PTHR11552">
    <property type="entry name" value="GLUCOSE-METHANOL-CHOLINE GMC OXIDOREDUCTASE"/>
    <property type="match status" value="1"/>
</dbReference>
<comment type="cofactor">
    <cofactor evidence="2">
        <name>FAD</name>
        <dbReference type="ChEBI" id="CHEBI:57692"/>
    </cofactor>
</comment>
<dbReference type="SUPFAM" id="SSF54373">
    <property type="entry name" value="FAD-linked reductases, C-terminal domain"/>
    <property type="match status" value="1"/>
</dbReference>
<evidence type="ECO:0000259" key="5">
    <source>
        <dbReference type="PROSITE" id="PS00623"/>
    </source>
</evidence>
<evidence type="ECO:0000313" key="6">
    <source>
        <dbReference type="EMBL" id="JAT09390.1"/>
    </source>
</evidence>
<organism evidence="6">
    <name type="scientific">Graphocephala atropunctata</name>
    <dbReference type="NCBI Taxonomy" id="36148"/>
    <lineage>
        <taxon>Eukaryota</taxon>
        <taxon>Metazoa</taxon>
        <taxon>Ecdysozoa</taxon>
        <taxon>Arthropoda</taxon>
        <taxon>Hexapoda</taxon>
        <taxon>Insecta</taxon>
        <taxon>Pterygota</taxon>
        <taxon>Neoptera</taxon>
        <taxon>Paraneoptera</taxon>
        <taxon>Hemiptera</taxon>
        <taxon>Auchenorrhyncha</taxon>
        <taxon>Membracoidea</taxon>
        <taxon>Cicadellidae</taxon>
        <taxon>Cicadellinae</taxon>
        <taxon>Cicadellini</taxon>
        <taxon>Graphocephala</taxon>
    </lineage>
</organism>
<proteinExistence type="inferred from homology"/>
<dbReference type="GO" id="GO:0050660">
    <property type="term" value="F:flavin adenine dinucleotide binding"/>
    <property type="evidence" value="ECO:0007669"/>
    <property type="project" value="InterPro"/>
</dbReference>
<feature type="chain" id="PRO_5008586613" description="Glucose-methanol-choline oxidoreductase N-terminal domain-containing protein" evidence="4">
    <location>
        <begin position="26"/>
        <end position="683"/>
    </location>
</feature>
<dbReference type="GO" id="GO:0016614">
    <property type="term" value="F:oxidoreductase activity, acting on CH-OH group of donors"/>
    <property type="evidence" value="ECO:0007669"/>
    <property type="project" value="InterPro"/>
</dbReference>
<dbReference type="Gene3D" id="3.30.560.10">
    <property type="entry name" value="Glucose Oxidase, domain 3"/>
    <property type="match status" value="1"/>
</dbReference>
<feature type="domain" description="Glucose-methanol-choline oxidoreductase N-terminal" evidence="5">
    <location>
        <begin position="193"/>
        <end position="216"/>
    </location>
</feature>
<name>A0A1B6KD65_9HEMI</name>
<dbReference type="Pfam" id="PF05199">
    <property type="entry name" value="GMC_oxred_C"/>
    <property type="match status" value="1"/>
</dbReference>
<dbReference type="EMBL" id="GEBQ01030587">
    <property type="protein sequence ID" value="JAT09390.1"/>
    <property type="molecule type" value="Transcribed_RNA"/>
</dbReference>
<dbReference type="InterPro" id="IPR012132">
    <property type="entry name" value="GMC_OxRdtase"/>
</dbReference>
<evidence type="ECO:0000256" key="4">
    <source>
        <dbReference type="SAM" id="SignalP"/>
    </source>
</evidence>
<feature type="signal peptide" evidence="4">
    <location>
        <begin position="1"/>
        <end position="25"/>
    </location>
</feature>
<dbReference type="AlphaFoldDB" id="A0A1B6KD65"/>
<dbReference type="PIRSF" id="PIRSF000137">
    <property type="entry name" value="Alcohol_oxidase"/>
    <property type="match status" value="1"/>
</dbReference>
<protein>
    <recommendedName>
        <fullName evidence="5">Glucose-methanol-choline oxidoreductase N-terminal domain-containing protein</fullName>
    </recommendedName>
</protein>